<keyword evidence="1" id="KW-0472">Membrane</keyword>
<feature type="transmembrane region" description="Helical" evidence="1">
    <location>
        <begin position="75"/>
        <end position="95"/>
    </location>
</feature>
<feature type="transmembrane region" description="Helical" evidence="1">
    <location>
        <begin position="34"/>
        <end position="55"/>
    </location>
</feature>
<gene>
    <name evidence="2" type="ORF">UW23_C0011G0005</name>
</gene>
<dbReference type="EMBL" id="LCHN01000011">
    <property type="protein sequence ID" value="KKT35768.1"/>
    <property type="molecule type" value="Genomic_DNA"/>
</dbReference>
<reference evidence="2 3" key="1">
    <citation type="journal article" date="2015" name="Nature">
        <title>rRNA introns, odd ribosomes, and small enigmatic genomes across a large radiation of phyla.</title>
        <authorList>
            <person name="Brown C.T."/>
            <person name="Hug L.A."/>
            <person name="Thomas B.C."/>
            <person name="Sharon I."/>
            <person name="Castelle C.J."/>
            <person name="Singh A."/>
            <person name="Wilkins M.J."/>
            <person name="Williams K.H."/>
            <person name="Banfield J.F."/>
        </authorList>
    </citation>
    <scope>NUCLEOTIDE SEQUENCE [LARGE SCALE GENOMIC DNA]</scope>
</reference>
<dbReference type="AlphaFoldDB" id="A0A0G1GN35"/>
<keyword evidence="1" id="KW-1133">Transmembrane helix</keyword>
<feature type="transmembrane region" description="Helical" evidence="1">
    <location>
        <begin position="133"/>
        <end position="155"/>
    </location>
</feature>
<dbReference type="PANTHER" id="PTHR39650">
    <property type="entry name" value="CDP-ARCHAEOL SYNTHASE"/>
    <property type="match status" value="1"/>
</dbReference>
<sequence>MAPPFASIVFPYLGFPVDFGKTFRGKRIFGDHKTVRGFVSGTIAGVLCIYLQRYLYTSSPFFRSISLLDYTQVPIAFGLFLAFGSLVGDAIKSFFKRQVGVEPGQAWFPWDQIDWIIGALIFAVPFIKITPVISFSFLLIGLLTHLLTKVIGFFLKINDTAI</sequence>
<evidence type="ECO:0000313" key="2">
    <source>
        <dbReference type="EMBL" id="KKT35768.1"/>
    </source>
</evidence>
<comment type="caution">
    <text evidence="2">The sequence shown here is derived from an EMBL/GenBank/DDBJ whole genome shotgun (WGS) entry which is preliminary data.</text>
</comment>
<accession>A0A0G1GN35</accession>
<evidence type="ECO:0008006" key="4">
    <source>
        <dbReference type="Google" id="ProtNLM"/>
    </source>
</evidence>
<evidence type="ECO:0000313" key="3">
    <source>
        <dbReference type="Proteomes" id="UP000034069"/>
    </source>
</evidence>
<name>A0A0G1GN35_9BACT</name>
<dbReference type="Pfam" id="PF01864">
    <property type="entry name" value="CarS-like"/>
    <property type="match status" value="1"/>
</dbReference>
<organism evidence="2 3">
    <name type="scientific">Candidatus Collierbacteria bacterium GW2011_GWA1_44_12</name>
    <dbReference type="NCBI Taxonomy" id="1618376"/>
    <lineage>
        <taxon>Bacteria</taxon>
        <taxon>Candidatus Collieribacteriota</taxon>
    </lineage>
</organism>
<dbReference type="InterPro" id="IPR032690">
    <property type="entry name" value="CarS"/>
</dbReference>
<dbReference type="Proteomes" id="UP000034069">
    <property type="component" value="Unassembled WGS sequence"/>
</dbReference>
<proteinExistence type="predicted"/>
<evidence type="ECO:0000256" key="1">
    <source>
        <dbReference type="SAM" id="Phobius"/>
    </source>
</evidence>
<protein>
    <recommendedName>
        <fullName evidence="4">CDP-2,3-bis-(O-geranylgeranyl)-sn-glycerol synthase</fullName>
    </recommendedName>
</protein>
<keyword evidence="1" id="KW-0812">Transmembrane</keyword>
<dbReference type="PANTHER" id="PTHR39650:SF1">
    <property type="entry name" value="CDP-ARCHAEOL SYNTHASE"/>
    <property type="match status" value="1"/>
</dbReference>